<protein>
    <submittedName>
        <fullName evidence="1">DinB family protein</fullName>
    </submittedName>
</protein>
<dbReference type="InterPro" id="IPR007061">
    <property type="entry name" value="MST-like"/>
</dbReference>
<organism evidence="1 2">
    <name type="scientific">Flexivirga caeni</name>
    <dbReference type="NCBI Taxonomy" id="2294115"/>
    <lineage>
        <taxon>Bacteria</taxon>
        <taxon>Bacillati</taxon>
        <taxon>Actinomycetota</taxon>
        <taxon>Actinomycetes</taxon>
        <taxon>Micrococcales</taxon>
        <taxon>Dermacoccaceae</taxon>
        <taxon>Flexivirga</taxon>
    </lineage>
</organism>
<keyword evidence="2" id="KW-1185">Reference proteome</keyword>
<dbReference type="EMBL" id="RJJQ01000010">
    <property type="protein sequence ID" value="RNI21668.1"/>
    <property type="molecule type" value="Genomic_DNA"/>
</dbReference>
<dbReference type="AlphaFoldDB" id="A0A3M9MAU1"/>
<sequence length="190" mass="21109">MVTTPKVALKSYLQGARDVLIWKLDGMSERDVRLPRTATGTNLLGLVKHALNTEVIYFGPTFGREWPTPNELVAPDDPDPCAGWYATEDETVDGLVDLYRRVQAFADTTIDTLPLEAIGHVAHWGDEQVTLHEIMVHKTADLQRHAGHADILREQIDGAVGLLPGHSNLPETSDWPAHCRRLTQIANQFS</sequence>
<dbReference type="SUPFAM" id="SSF109854">
    <property type="entry name" value="DinB/YfiT-like putative metalloenzymes"/>
    <property type="match status" value="1"/>
</dbReference>
<reference evidence="1 2" key="1">
    <citation type="submission" date="2018-11" db="EMBL/GenBank/DDBJ databases">
        <title>Draft genome of Simplicispira Flexivirga sp. BO-16.</title>
        <authorList>
            <person name="Im W.T."/>
        </authorList>
    </citation>
    <scope>NUCLEOTIDE SEQUENCE [LARGE SCALE GENOMIC DNA]</scope>
    <source>
        <strain evidence="1 2">BO-16</strain>
    </source>
</reference>
<name>A0A3M9MAU1_9MICO</name>
<dbReference type="OrthoDB" id="4548523at2"/>
<dbReference type="Proteomes" id="UP000271678">
    <property type="component" value="Unassembled WGS sequence"/>
</dbReference>
<dbReference type="RefSeq" id="WP_123271516.1">
    <property type="nucleotide sequence ID" value="NZ_RJJQ01000010.1"/>
</dbReference>
<accession>A0A3M9MAU1</accession>
<gene>
    <name evidence="1" type="ORF">EFY87_10990</name>
</gene>
<comment type="caution">
    <text evidence="1">The sequence shown here is derived from an EMBL/GenBank/DDBJ whole genome shotgun (WGS) entry which is preliminary data.</text>
</comment>
<dbReference type="InterPro" id="IPR034660">
    <property type="entry name" value="DinB/YfiT-like"/>
</dbReference>
<dbReference type="Pfam" id="PF04978">
    <property type="entry name" value="MST"/>
    <property type="match status" value="1"/>
</dbReference>
<dbReference type="Gene3D" id="1.20.120.450">
    <property type="entry name" value="dinb family like domain"/>
    <property type="match status" value="1"/>
</dbReference>
<proteinExistence type="predicted"/>
<evidence type="ECO:0000313" key="1">
    <source>
        <dbReference type="EMBL" id="RNI21668.1"/>
    </source>
</evidence>
<evidence type="ECO:0000313" key="2">
    <source>
        <dbReference type="Proteomes" id="UP000271678"/>
    </source>
</evidence>